<dbReference type="RefSeq" id="WP_085305446.1">
    <property type="nucleotide sequence ID" value="NZ_AP022594.1"/>
</dbReference>
<name>A0AA91PCP1_9MYCO</name>
<sequence length="360" mass="39789">MGEHTDADLAAWDQFVEALSAAGRQVAADTAELSDVERADGFRALLRAVANQLGRFEVDRERPELVAFNGWRQKFLMDNPDFGYWVADIRDDRRYRLVGERADAVYVSITAYAVTATGAQATARVDSDALTVDAAGRFDLAVGGERPASGDWLELPAGARAVWVRFFYDDADTDRQGWCAIEPVDTPAVPVPIDPPRFRRALQRLGATTAALPQIIATATAEDRQRPNEIRPWSQMTGGAVFTEPDISYLRGAWHLEPGEALLIEGEPVACRYWNILAYSRFLNSLDYRYRPVSYTGATATLVDGRYRFVLAADDPGAGDWIDTEGRGFGIVVLRFLQPAAAPPLPSVRRVRLADLPGRR</sequence>
<protein>
    <recommendedName>
        <fullName evidence="3">DUF1214 domain-containing protein</fullName>
    </recommendedName>
</protein>
<dbReference type="Proteomes" id="UP000193577">
    <property type="component" value="Unassembled WGS sequence"/>
</dbReference>
<organism evidence="1 2">
    <name type="scientific">Mycolicibacillus koreensis</name>
    <dbReference type="NCBI Taxonomy" id="1069220"/>
    <lineage>
        <taxon>Bacteria</taxon>
        <taxon>Bacillati</taxon>
        <taxon>Actinomycetota</taxon>
        <taxon>Actinomycetes</taxon>
        <taxon>Mycobacteriales</taxon>
        <taxon>Mycobacteriaceae</taxon>
        <taxon>Mycolicibacillus</taxon>
    </lineage>
</organism>
<evidence type="ECO:0000313" key="2">
    <source>
        <dbReference type="Proteomes" id="UP000193577"/>
    </source>
</evidence>
<accession>A0AA91PCP1</accession>
<keyword evidence="2" id="KW-1185">Reference proteome</keyword>
<evidence type="ECO:0000313" key="1">
    <source>
        <dbReference type="EMBL" id="OSC27784.1"/>
    </source>
</evidence>
<evidence type="ECO:0008006" key="3">
    <source>
        <dbReference type="Google" id="ProtNLM"/>
    </source>
</evidence>
<dbReference type="AlphaFoldDB" id="A0AA91PCP1"/>
<dbReference type="EMBL" id="NCXO01000057">
    <property type="protein sequence ID" value="OSC27784.1"/>
    <property type="molecule type" value="Genomic_DNA"/>
</dbReference>
<proteinExistence type="predicted"/>
<gene>
    <name evidence="1" type="ORF">B8W67_17980</name>
</gene>
<comment type="caution">
    <text evidence="1">The sequence shown here is derived from an EMBL/GenBank/DDBJ whole genome shotgun (WGS) entry which is preliminary data.</text>
</comment>
<reference evidence="1 2" key="1">
    <citation type="submission" date="2017-04" db="EMBL/GenBank/DDBJ databases">
        <title>The new phylogeny of genus Mycobacterium.</title>
        <authorList>
            <person name="Tortoli E."/>
            <person name="Trovato A."/>
            <person name="Cirillo D.M."/>
        </authorList>
    </citation>
    <scope>NUCLEOTIDE SEQUENCE [LARGE SCALE GENOMIC DNA]</scope>
    <source>
        <strain evidence="1 2">KCTC 19819</strain>
    </source>
</reference>